<dbReference type="RefSeq" id="WP_245777196.1">
    <property type="nucleotide sequence ID" value="NZ_FOZV01000003.1"/>
</dbReference>
<keyword evidence="2" id="KW-0732">Signal</keyword>
<feature type="chain" id="PRO_5011705561" description="DUF4908 domain-containing protein" evidence="2">
    <location>
        <begin position="21"/>
        <end position="254"/>
    </location>
</feature>
<evidence type="ECO:0008006" key="5">
    <source>
        <dbReference type="Google" id="ProtNLM"/>
    </source>
</evidence>
<dbReference type="EMBL" id="FOZV01000003">
    <property type="protein sequence ID" value="SFS53236.1"/>
    <property type="molecule type" value="Genomic_DNA"/>
</dbReference>
<evidence type="ECO:0000313" key="4">
    <source>
        <dbReference type="Proteomes" id="UP000198788"/>
    </source>
</evidence>
<dbReference type="Proteomes" id="UP000198788">
    <property type="component" value="Unassembled WGS sequence"/>
</dbReference>
<gene>
    <name evidence="3" type="ORF">SAMN05192570_1938</name>
</gene>
<protein>
    <recommendedName>
        <fullName evidence="5">DUF4908 domain-containing protein</fullName>
    </recommendedName>
</protein>
<keyword evidence="4" id="KW-1185">Reference proteome</keyword>
<organism evidence="3 4">
    <name type="scientific">Brevundimonas viscosa</name>
    <dbReference type="NCBI Taxonomy" id="871741"/>
    <lineage>
        <taxon>Bacteria</taxon>
        <taxon>Pseudomonadati</taxon>
        <taxon>Pseudomonadota</taxon>
        <taxon>Alphaproteobacteria</taxon>
        <taxon>Caulobacterales</taxon>
        <taxon>Caulobacteraceae</taxon>
        <taxon>Brevundimonas</taxon>
    </lineage>
</organism>
<feature type="signal peptide" evidence="2">
    <location>
        <begin position="1"/>
        <end position="20"/>
    </location>
</feature>
<evidence type="ECO:0000313" key="3">
    <source>
        <dbReference type="EMBL" id="SFS53236.1"/>
    </source>
</evidence>
<dbReference type="Pfam" id="PF16252">
    <property type="entry name" value="DUF4908"/>
    <property type="match status" value="1"/>
</dbReference>
<name>A0A1I6QLE3_9CAUL</name>
<sequence length="254" mass="26582">MAIALAAAALSLTVTPGASASAQERANAQAEQSRALRDQRRSSGALPAPGRYVSATGEGFVLDRSGNHPLLRFDRRQETWVLRASPAPRGDVIYRNDAGQQVLRVTPNGGITVYTARAPGGSPASYAGQGQSLSPPLLGPAQMLNLMLRRSAVVSQAVGRMVEINADTGVESEALAVEALILSTDAVVRISRSPGGREALNQLRRIVIVEGTSASVNYVRGELRVVVAPAQGVAGRPSSARVIRAFLPQASASR</sequence>
<feature type="compositionally biased region" description="Polar residues" evidence="1">
    <location>
        <begin position="23"/>
        <end position="32"/>
    </location>
</feature>
<dbReference type="AlphaFoldDB" id="A0A1I6QLE3"/>
<proteinExistence type="predicted"/>
<feature type="region of interest" description="Disordered" evidence="1">
    <location>
        <begin position="23"/>
        <end position="51"/>
    </location>
</feature>
<evidence type="ECO:0000256" key="2">
    <source>
        <dbReference type="SAM" id="SignalP"/>
    </source>
</evidence>
<evidence type="ECO:0000256" key="1">
    <source>
        <dbReference type="SAM" id="MobiDB-lite"/>
    </source>
</evidence>
<reference evidence="4" key="1">
    <citation type="submission" date="2016-10" db="EMBL/GenBank/DDBJ databases">
        <authorList>
            <person name="Varghese N."/>
            <person name="Submissions S."/>
        </authorList>
    </citation>
    <scope>NUCLEOTIDE SEQUENCE [LARGE SCALE GENOMIC DNA]</scope>
    <source>
        <strain evidence="4">CGMCC 1.10683</strain>
    </source>
</reference>
<accession>A0A1I6QLE3</accession>
<dbReference type="InterPro" id="IPR032591">
    <property type="entry name" value="DUF4908"/>
</dbReference>